<proteinExistence type="inferred from homology"/>
<dbReference type="GO" id="GO:0008234">
    <property type="term" value="F:cysteine-type peptidase activity"/>
    <property type="evidence" value="ECO:0007669"/>
    <property type="project" value="InterPro"/>
</dbReference>
<dbReference type="InterPro" id="IPR038765">
    <property type="entry name" value="Papain-like_cys_pep_sf"/>
</dbReference>
<comment type="caution">
    <text evidence="7">The sequence shown here is derived from an EMBL/GenBank/DDBJ whole genome shotgun (WGS) entry which is preliminary data.</text>
</comment>
<dbReference type="SUPFAM" id="SSF54001">
    <property type="entry name" value="Cysteine proteinases"/>
    <property type="match status" value="1"/>
</dbReference>
<dbReference type="GO" id="GO:0019783">
    <property type="term" value="F:ubiquitin-like protein peptidase activity"/>
    <property type="evidence" value="ECO:0007669"/>
    <property type="project" value="UniProtKB-ARBA"/>
</dbReference>
<evidence type="ECO:0000256" key="4">
    <source>
        <dbReference type="SAM" id="Coils"/>
    </source>
</evidence>
<evidence type="ECO:0000256" key="2">
    <source>
        <dbReference type="ARBA" id="ARBA00022670"/>
    </source>
</evidence>
<evidence type="ECO:0000256" key="3">
    <source>
        <dbReference type="ARBA" id="ARBA00022801"/>
    </source>
</evidence>
<feature type="domain" description="Ubiquitin-like protease family profile" evidence="6">
    <location>
        <begin position="300"/>
        <end position="526"/>
    </location>
</feature>
<protein>
    <recommendedName>
        <fullName evidence="6">Ubiquitin-like protease family profile domain-containing protein</fullName>
    </recommendedName>
</protein>
<feature type="compositionally biased region" description="Polar residues" evidence="5">
    <location>
        <begin position="742"/>
        <end position="754"/>
    </location>
</feature>
<dbReference type="Pfam" id="PF02902">
    <property type="entry name" value="Peptidase_C48"/>
    <property type="match status" value="1"/>
</dbReference>
<dbReference type="GO" id="GO:0006508">
    <property type="term" value="P:proteolysis"/>
    <property type="evidence" value="ECO:0007669"/>
    <property type="project" value="UniProtKB-KW"/>
</dbReference>
<evidence type="ECO:0000256" key="5">
    <source>
        <dbReference type="SAM" id="MobiDB-lite"/>
    </source>
</evidence>
<feature type="coiled-coil region" evidence="4">
    <location>
        <begin position="698"/>
        <end position="728"/>
    </location>
</feature>
<dbReference type="AlphaFoldDB" id="A0A1Y2AGV5"/>
<sequence length="1088" mass="123344">MAKKVLPFDKRKIPVSELTNDDFVQALKFLETGVLPETFLVPSIVPVIKQPHTTFILNNEVEFKKSGFTVKDRFIDRDRDGNRALYSLLFTASKTTAVSCPFSSALDVTTIMEKIVGSCASWIQICKAFSQKFGIPMIVVEISHPTNISLNTHIIAYHTIPSLSIIVIGVVDQGYFCHLEVGSNAELPPIKTPVWAPFKKDLFCPAVLTMVIQRKTFALCFQGQSVCSMITQLEVSKLFHITQIKPGTMLQYTPKKAVQHVILIDLSDLLLDGSTIICAKTKTSPSEVLKASDIAVPFSNLVTSKEISPCLPAEVADWLTNFEAQFPVDVSSIRSILTTWTEWKLVTPNGVNDIIHSRELQRLYPYIANDSVQKYWISSDVLNALGLLLPSYSAVVFNTFFFSSVHMMTNATLVIDRNRREIRSQKDFYRRQRRVIPNILLFPVHTGNHWILVIVDCEESKLSVVCSLKQKYPEVEAAFVSFVPLLVEELDLAPIPTDFRVEHIAVSKQDNSFDCGLHVWFYAGVVCNEPTIWKQKLVQPCIPSSSELRFRAFATLSKALVLHAQMDAQTDCNSGNVSDNVYALDNVRPKSKKSTKKTQDQKGLMDIKAEIHKVAIESDNTNALKESLSHGNVPHKNTFVRSKSVTEAAGVLVSISQQLPVAAEGTSLLPPDVTRYPKYWCDDMSMLELVLRSNTDEAEVLMNEGESVEEAMSRIEKEALEVKDAQENLLMVAQKMKEAPATNRSTYPQNNLTPPKQPDFLDDHDTEDGEYKWYTTDIRKDDCVFATWCELSNEDTDNKFYYPCRVLNYDPQSCLFKLEAPEDQPQPPPLSRESIVTQRQENLFVSCCLHPDATDHYHNDEMNSTLEIPQSLLTNIESFIPVLQQILDKKLPSRAMKAFLTGKAKNMQLASLRYDAVHLKPQEKEFVEKYKMDITGKFGVDDCYEDAVQKYLKNKLNLSAFRNESSSDVNNMPDNVGYEEEVLANIGLRRQTILRNRRNNVFDDLEIDRLMTYVVMPEASKLLAEFRWSVAKEQMTKLKEGVMPVSINSSQRIHGKVYEKWVSKMLTLRQIMASGIRRREEANSYFQE</sequence>
<keyword evidence="8" id="KW-1185">Reference proteome</keyword>
<feature type="region of interest" description="Disordered" evidence="5">
    <location>
        <begin position="739"/>
        <end position="761"/>
    </location>
</feature>
<accession>A0A1Y2AGV5</accession>
<keyword evidence="2" id="KW-0645">Protease</keyword>
<gene>
    <name evidence="7" type="ORF">BCR33DRAFT_797661</name>
</gene>
<dbReference type="OrthoDB" id="1939479at2759"/>
<dbReference type="Gene3D" id="3.40.395.10">
    <property type="entry name" value="Adenoviral Proteinase, Chain A"/>
    <property type="match status" value="1"/>
</dbReference>
<dbReference type="EMBL" id="MCGO01000198">
    <property type="protein sequence ID" value="ORY21684.1"/>
    <property type="molecule type" value="Genomic_DNA"/>
</dbReference>
<name>A0A1Y2AGV5_9FUNG</name>
<dbReference type="InterPro" id="IPR003653">
    <property type="entry name" value="Peptidase_C48_C"/>
</dbReference>
<organism evidence="7 8">
    <name type="scientific">Rhizoclosmatium globosum</name>
    <dbReference type="NCBI Taxonomy" id="329046"/>
    <lineage>
        <taxon>Eukaryota</taxon>
        <taxon>Fungi</taxon>
        <taxon>Fungi incertae sedis</taxon>
        <taxon>Chytridiomycota</taxon>
        <taxon>Chytridiomycota incertae sedis</taxon>
        <taxon>Chytridiomycetes</taxon>
        <taxon>Chytridiales</taxon>
        <taxon>Chytriomycetaceae</taxon>
        <taxon>Rhizoclosmatium</taxon>
    </lineage>
</organism>
<dbReference type="PROSITE" id="PS50600">
    <property type="entry name" value="ULP_PROTEASE"/>
    <property type="match status" value="1"/>
</dbReference>
<evidence type="ECO:0000313" key="8">
    <source>
        <dbReference type="Proteomes" id="UP000193642"/>
    </source>
</evidence>
<keyword evidence="3" id="KW-0378">Hydrolase</keyword>
<reference evidence="7 8" key="1">
    <citation type="submission" date="2016-07" db="EMBL/GenBank/DDBJ databases">
        <title>Pervasive Adenine N6-methylation of Active Genes in Fungi.</title>
        <authorList>
            <consortium name="DOE Joint Genome Institute"/>
            <person name="Mondo S.J."/>
            <person name="Dannebaum R.O."/>
            <person name="Kuo R.C."/>
            <person name="Labutti K."/>
            <person name="Haridas S."/>
            <person name="Kuo A."/>
            <person name="Salamov A."/>
            <person name="Ahrendt S.R."/>
            <person name="Lipzen A."/>
            <person name="Sullivan W."/>
            <person name="Andreopoulos W.B."/>
            <person name="Clum A."/>
            <person name="Lindquist E."/>
            <person name="Daum C."/>
            <person name="Ramamoorthy G.K."/>
            <person name="Gryganskyi A."/>
            <person name="Culley D."/>
            <person name="Magnuson J.K."/>
            <person name="James T.Y."/>
            <person name="O'Malley M.A."/>
            <person name="Stajich J.E."/>
            <person name="Spatafora J.W."/>
            <person name="Visel A."/>
            <person name="Grigoriev I.V."/>
        </authorList>
    </citation>
    <scope>NUCLEOTIDE SEQUENCE [LARGE SCALE GENOMIC DNA]</scope>
    <source>
        <strain evidence="7 8">JEL800</strain>
    </source>
</reference>
<evidence type="ECO:0000259" key="6">
    <source>
        <dbReference type="PROSITE" id="PS50600"/>
    </source>
</evidence>
<comment type="similarity">
    <text evidence="1">Belongs to the peptidase C48 family.</text>
</comment>
<dbReference type="Proteomes" id="UP000193642">
    <property type="component" value="Unassembled WGS sequence"/>
</dbReference>
<evidence type="ECO:0000256" key="1">
    <source>
        <dbReference type="ARBA" id="ARBA00005234"/>
    </source>
</evidence>
<evidence type="ECO:0000313" key="7">
    <source>
        <dbReference type="EMBL" id="ORY21684.1"/>
    </source>
</evidence>
<keyword evidence="4" id="KW-0175">Coiled coil</keyword>